<sequence length="165" mass="19387">MEKSTDSSILLVGKKYMSEIKSALLNMYTLGITYILCRISIKFEIFFKTSPCSLEEANCVVLKDQYNNMKIVKIIEKNIKPTLLLKRYARHRKIRILDVPYGRFIYDYQLSKFVLPRFNYARKSFEDIYQERLMKSKEEESTDVYEKQALFGKNDTCLVISSAVS</sequence>
<dbReference type="AlphaFoldDB" id="L2GM43"/>
<keyword evidence="1" id="KW-0067">ATP-binding</keyword>
<dbReference type="OrthoDB" id="10606078at2759"/>
<dbReference type="GeneID" id="19882140"/>
<dbReference type="RefSeq" id="XP_007604875.1">
    <property type="nucleotide sequence ID" value="XM_007604813.1"/>
</dbReference>
<dbReference type="InterPro" id="IPR047819">
    <property type="entry name" value="P5A-ATPase_N"/>
</dbReference>
<dbReference type="GO" id="GO:0016020">
    <property type="term" value="C:membrane"/>
    <property type="evidence" value="ECO:0007669"/>
    <property type="project" value="UniProtKB-SubCell"/>
</dbReference>
<organism evidence="3 4">
    <name type="scientific">Vittaforma corneae (strain ATCC 50505)</name>
    <name type="common">Microsporidian parasite</name>
    <name type="synonym">Nosema corneum</name>
    <dbReference type="NCBI Taxonomy" id="993615"/>
    <lineage>
        <taxon>Eukaryota</taxon>
        <taxon>Fungi</taxon>
        <taxon>Fungi incertae sedis</taxon>
        <taxon>Microsporidia</taxon>
        <taxon>Nosematidae</taxon>
        <taxon>Vittaforma</taxon>
    </lineage>
</organism>
<keyword evidence="1" id="KW-0547">Nucleotide-binding</keyword>
<reference evidence="4" key="1">
    <citation type="submission" date="2011-05" db="EMBL/GenBank/DDBJ databases">
        <title>The genome sequence of Vittaforma corneae strain ATCC 50505.</title>
        <authorList>
            <consortium name="The Broad Institute Genome Sequencing Platform"/>
            <person name="Cuomo C."/>
            <person name="Didier E."/>
            <person name="Bowers L."/>
            <person name="Young S.K."/>
            <person name="Zeng Q."/>
            <person name="Gargeya S."/>
            <person name="Fitzgerald M."/>
            <person name="Haas B."/>
            <person name="Abouelleil A."/>
            <person name="Alvarado L."/>
            <person name="Arachchi H.M."/>
            <person name="Berlin A."/>
            <person name="Chapman S.B."/>
            <person name="Gearin G."/>
            <person name="Goldberg J."/>
            <person name="Griggs A."/>
            <person name="Gujja S."/>
            <person name="Hansen M."/>
            <person name="Heiman D."/>
            <person name="Howarth C."/>
            <person name="Larimer J."/>
            <person name="Lui A."/>
            <person name="MacDonald P.J.P."/>
            <person name="McCowen C."/>
            <person name="Montmayeur A."/>
            <person name="Murphy C."/>
            <person name="Neiman D."/>
            <person name="Pearson M."/>
            <person name="Priest M."/>
            <person name="Roberts A."/>
            <person name="Saif S."/>
            <person name="Shea T."/>
            <person name="Sisk P."/>
            <person name="Stolte C."/>
            <person name="Sykes S."/>
            <person name="Wortman J."/>
            <person name="Nusbaum C."/>
            <person name="Birren B."/>
        </authorList>
    </citation>
    <scope>NUCLEOTIDE SEQUENCE [LARGE SCALE GENOMIC DNA]</scope>
    <source>
        <strain evidence="4">ATCC 50505</strain>
    </source>
</reference>
<dbReference type="GO" id="GO:0005524">
    <property type="term" value="F:ATP binding"/>
    <property type="evidence" value="ECO:0007669"/>
    <property type="project" value="UniProtKB-UniRule"/>
</dbReference>
<name>L2GM43_VITCO</name>
<dbReference type="GO" id="GO:0046872">
    <property type="term" value="F:metal ion binding"/>
    <property type="evidence" value="ECO:0007669"/>
    <property type="project" value="UniProtKB-UniRule"/>
</dbReference>
<dbReference type="GO" id="GO:0019829">
    <property type="term" value="F:ATPase-coupled monoatomic cation transmembrane transporter activity"/>
    <property type="evidence" value="ECO:0007669"/>
    <property type="project" value="UniProtKB-UniRule"/>
</dbReference>
<feature type="non-terminal residue" evidence="3">
    <location>
        <position position="165"/>
    </location>
</feature>
<dbReference type="VEuPathDB" id="MicrosporidiaDB:VICG_01429"/>
<dbReference type="Pfam" id="PF12409">
    <property type="entry name" value="P5-ATPase"/>
    <property type="match status" value="1"/>
</dbReference>
<accession>L2GM43</accession>
<evidence type="ECO:0000259" key="2">
    <source>
        <dbReference type="Pfam" id="PF12409"/>
    </source>
</evidence>
<evidence type="ECO:0000313" key="3">
    <source>
        <dbReference type="EMBL" id="ELA41565.1"/>
    </source>
</evidence>
<evidence type="ECO:0000313" key="4">
    <source>
        <dbReference type="Proteomes" id="UP000011082"/>
    </source>
</evidence>
<dbReference type="Proteomes" id="UP000011082">
    <property type="component" value="Unassembled WGS sequence"/>
</dbReference>
<keyword evidence="1" id="KW-0479">Metal-binding</keyword>
<gene>
    <name evidence="3" type="ORF">VICG_01429</name>
</gene>
<comment type="catalytic activity">
    <reaction evidence="1">
        <text>ATP + H2O = ADP + phosphate + H(+)</text>
        <dbReference type="Rhea" id="RHEA:13065"/>
        <dbReference type="ChEBI" id="CHEBI:15377"/>
        <dbReference type="ChEBI" id="CHEBI:15378"/>
        <dbReference type="ChEBI" id="CHEBI:30616"/>
        <dbReference type="ChEBI" id="CHEBI:43474"/>
        <dbReference type="ChEBI" id="CHEBI:456216"/>
    </reaction>
</comment>
<keyword evidence="1" id="KW-1278">Translocase</keyword>
<comment type="subcellular location">
    <subcellularLocation>
        <location evidence="1">Membrane</location>
        <topology evidence="1">Multi-pass membrane protein</topology>
    </subcellularLocation>
</comment>
<dbReference type="EMBL" id="JH370142">
    <property type="protein sequence ID" value="ELA41565.1"/>
    <property type="molecule type" value="Genomic_DNA"/>
</dbReference>
<dbReference type="InParanoid" id="L2GM43"/>
<keyword evidence="4" id="KW-1185">Reference proteome</keyword>
<comment type="similarity">
    <text evidence="1">Belongs to the cation transport ATPase (P-type) (TC 3.A.3) family. Type V subfamily.</text>
</comment>
<evidence type="ECO:0000256" key="1">
    <source>
        <dbReference type="RuleBase" id="RU362082"/>
    </source>
</evidence>
<dbReference type="EC" id="7.2.2.-" evidence="1"/>
<protein>
    <recommendedName>
        <fullName evidence="1">Cation-transporting ATPase</fullName>
        <ecNumber evidence="1">7.2.2.-</ecNumber>
    </recommendedName>
</protein>
<feature type="domain" description="P5B-type ATPase N-terminal" evidence="2">
    <location>
        <begin position="23"/>
        <end position="81"/>
    </location>
</feature>
<keyword evidence="1" id="KW-0460">Magnesium</keyword>
<dbReference type="HOGENOM" id="CLU_1614901_0_0_1"/>
<proteinExistence type="inferred from homology"/>